<accession>A0AAD6HAV0</accession>
<name>A0AAD6HAV0_9EURO</name>
<gene>
    <name evidence="1" type="ORF">N7493_011887</name>
</gene>
<reference evidence="1" key="2">
    <citation type="submission" date="2023-01" db="EMBL/GenBank/DDBJ databases">
        <authorList>
            <person name="Petersen C."/>
        </authorList>
    </citation>
    <scope>NUCLEOTIDE SEQUENCE</scope>
    <source>
        <strain evidence="1">IBT 17514</strain>
    </source>
</reference>
<proteinExistence type="predicted"/>
<dbReference type="Proteomes" id="UP001215712">
    <property type="component" value="Unassembled WGS sequence"/>
</dbReference>
<evidence type="ECO:0000313" key="2">
    <source>
        <dbReference type="Proteomes" id="UP001215712"/>
    </source>
</evidence>
<dbReference type="EMBL" id="JAQJAN010000023">
    <property type="protein sequence ID" value="KAJ5703498.1"/>
    <property type="molecule type" value="Genomic_DNA"/>
</dbReference>
<sequence>MITQLMIRRLHMRPLRDHLIIPLMIYSLMGPWNLRVLEAYYDSETLHVRMTKLYDMRDADDELCEVLCRLWWGPAAGNTKGHTTPPI</sequence>
<reference evidence="1" key="1">
    <citation type="journal article" date="2023" name="IMA Fungus">
        <title>Comparative genomic study of the Penicillium genus elucidates a diverse pangenome and 15 lateral gene transfer events.</title>
        <authorList>
            <person name="Petersen C."/>
            <person name="Sorensen T."/>
            <person name="Nielsen M.R."/>
            <person name="Sondergaard T.E."/>
            <person name="Sorensen J.L."/>
            <person name="Fitzpatrick D.A."/>
            <person name="Frisvad J.C."/>
            <person name="Nielsen K.L."/>
        </authorList>
    </citation>
    <scope>NUCLEOTIDE SEQUENCE</scope>
    <source>
        <strain evidence="1">IBT 17514</strain>
    </source>
</reference>
<dbReference type="AlphaFoldDB" id="A0AAD6HAV0"/>
<protein>
    <submittedName>
        <fullName evidence="1">Uncharacterized protein</fullName>
    </submittedName>
</protein>
<organism evidence="1 2">
    <name type="scientific">Penicillium malachiteum</name>
    <dbReference type="NCBI Taxonomy" id="1324776"/>
    <lineage>
        <taxon>Eukaryota</taxon>
        <taxon>Fungi</taxon>
        <taxon>Dikarya</taxon>
        <taxon>Ascomycota</taxon>
        <taxon>Pezizomycotina</taxon>
        <taxon>Eurotiomycetes</taxon>
        <taxon>Eurotiomycetidae</taxon>
        <taxon>Eurotiales</taxon>
        <taxon>Aspergillaceae</taxon>
        <taxon>Penicillium</taxon>
    </lineage>
</organism>
<comment type="caution">
    <text evidence="1">The sequence shown here is derived from an EMBL/GenBank/DDBJ whole genome shotgun (WGS) entry which is preliminary data.</text>
</comment>
<evidence type="ECO:0000313" key="1">
    <source>
        <dbReference type="EMBL" id="KAJ5703498.1"/>
    </source>
</evidence>
<keyword evidence="2" id="KW-1185">Reference proteome</keyword>